<feature type="compositionally biased region" description="Polar residues" evidence="1">
    <location>
        <begin position="56"/>
        <end position="85"/>
    </location>
</feature>
<reference evidence="3" key="2">
    <citation type="submission" date="2018-07" db="EMBL/GenBank/DDBJ databases">
        <authorList>
            <person name="Quirk P.G."/>
            <person name="Krulwich T.A."/>
        </authorList>
    </citation>
    <scope>NUCLEOTIDE SEQUENCE</scope>
</reference>
<evidence type="ECO:0000313" key="3">
    <source>
        <dbReference type="EMBL" id="SSX25752.1"/>
    </source>
</evidence>
<protein>
    <submittedName>
        <fullName evidence="2">CSON012710 protein</fullName>
    </submittedName>
</protein>
<feature type="region of interest" description="Disordered" evidence="1">
    <location>
        <begin position="173"/>
        <end position="192"/>
    </location>
</feature>
<dbReference type="EMBL" id="UFQT01000612">
    <property type="protein sequence ID" value="SSX25752.1"/>
    <property type="molecule type" value="Genomic_DNA"/>
</dbReference>
<evidence type="ECO:0000313" key="2">
    <source>
        <dbReference type="EMBL" id="SSX05391.1"/>
    </source>
</evidence>
<evidence type="ECO:0000256" key="1">
    <source>
        <dbReference type="SAM" id="MobiDB-lite"/>
    </source>
</evidence>
<dbReference type="AlphaFoldDB" id="A0A336KMH7"/>
<feature type="region of interest" description="Disordered" evidence="1">
    <location>
        <begin position="19"/>
        <end position="111"/>
    </location>
</feature>
<feature type="compositionally biased region" description="Polar residues" evidence="1">
    <location>
        <begin position="19"/>
        <end position="29"/>
    </location>
</feature>
<feature type="compositionally biased region" description="Low complexity" evidence="1">
    <location>
        <begin position="86"/>
        <end position="97"/>
    </location>
</feature>
<feature type="compositionally biased region" description="Polar residues" evidence="1">
    <location>
        <begin position="98"/>
        <end position="111"/>
    </location>
</feature>
<organism evidence="2">
    <name type="scientific">Culicoides sonorensis</name>
    <name type="common">Biting midge</name>
    <dbReference type="NCBI Taxonomy" id="179676"/>
    <lineage>
        <taxon>Eukaryota</taxon>
        <taxon>Metazoa</taxon>
        <taxon>Ecdysozoa</taxon>
        <taxon>Arthropoda</taxon>
        <taxon>Hexapoda</taxon>
        <taxon>Insecta</taxon>
        <taxon>Pterygota</taxon>
        <taxon>Neoptera</taxon>
        <taxon>Endopterygota</taxon>
        <taxon>Diptera</taxon>
        <taxon>Nematocera</taxon>
        <taxon>Chironomoidea</taxon>
        <taxon>Ceratopogonidae</taxon>
        <taxon>Ceratopogoninae</taxon>
        <taxon>Culicoides</taxon>
        <taxon>Monoculicoides</taxon>
    </lineage>
</organism>
<name>A0A336KMH7_CULSO</name>
<reference evidence="2" key="1">
    <citation type="submission" date="2018-04" db="EMBL/GenBank/DDBJ databases">
        <authorList>
            <person name="Go L.Y."/>
            <person name="Mitchell J.A."/>
        </authorList>
    </citation>
    <scope>NUCLEOTIDE SEQUENCE</scope>
    <source>
        <tissue evidence="2">Whole organism</tissue>
    </source>
</reference>
<dbReference type="VEuPathDB" id="VectorBase:CSON012710"/>
<sequence>MKESHRKLPDALLADLQNTVPGQNNTLPSSVKAHNLSNASNTSGYGSLNGVRKGVQSPSPTPYQSKLESPQLVSQTQNGSLPRSANNLPYSNNNSLPRSTTPSHQHNNTGNLSELDSLLEDLSNARYNNSLVEKHHSTGYTNGTQSPTTYINDSIKRPSVDSLLDELSNAHTSPLYALPNTPKNNDPQKPGRHVTITVRETTTEKIRGTPSPGYINHSAIAHSSLNQKAPVAYTSSATKELDDLMASLSDFKSTLCEEKKISNPSNFLHTNFINGPCGSLTTVTLSCRLNFKININNNILDVNQENEEKYKK</sequence>
<proteinExistence type="predicted"/>
<dbReference type="EMBL" id="UFQS01000612">
    <property type="protein sequence ID" value="SSX05391.1"/>
    <property type="molecule type" value="Genomic_DNA"/>
</dbReference>
<accession>A0A336KMH7</accession>
<dbReference type="Pfam" id="PF03535">
    <property type="entry name" value="Paxillin"/>
    <property type="match status" value="1"/>
</dbReference>
<gene>
    <name evidence="2" type="primary">CSON012710</name>
</gene>
<feature type="compositionally biased region" description="Polar residues" evidence="1">
    <location>
        <begin position="35"/>
        <end position="46"/>
    </location>
</feature>